<dbReference type="InterPro" id="IPR029063">
    <property type="entry name" value="SAM-dependent_MTases_sf"/>
</dbReference>
<keyword evidence="3" id="KW-0949">S-adenosyl-L-methionine</keyword>
<protein>
    <submittedName>
        <fullName evidence="5">Release factor glutamine methyltransferase</fullName>
    </submittedName>
</protein>
<name>A0A2C5X4F0_9PEZI</name>
<dbReference type="PANTHER" id="PTHR18895:SF74">
    <property type="entry name" value="MTRF1L RELEASE FACTOR GLUTAMINE METHYLTRANSFERASE"/>
    <property type="match status" value="1"/>
</dbReference>
<gene>
    <name evidence="5" type="primary">prmC</name>
    <name evidence="5" type="ORF">CFIMG_008287RA00001</name>
</gene>
<dbReference type="GO" id="GO:0005739">
    <property type="term" value="C:mitochondrion"/>
    <property type="evidence" value="ECO:0007669"/>
    <property type="project" value="TreeGrafter"/>
</dbReference>
<dbReference type="Pfam" id="PF17827">
    <property type="entry name" value="PrmC_N"/>
    <property type="match status" value="1"/>
</dbReference>
<proteinExistence type="predicted"/>
<dbReference type="Gene3D" id="3.40.50.150">
    <property type="entry name" value="Vaccinia Virus protein VP39"/>
    <property type="match status" value="1"/>
</dbReference>
<dbReference type="NCBIfam" id="TIGR00536">
    <property type="entry name" value="hemK_fam"/>
    <property type="match status" value="1"/>
</dbReference>
<dbReference type="GO" id="GO:0008276">
    <property type="term" value="F:protein methyltransferase activity"/>
    <property type="evidence" value="ECO:0007669"/>
    <property type="project" value="InterPro"/>
</dbReference>
<dbReference type="GO" id="GO:0003676">
    <property type="term" value="F:nucleic acid binding"/>
    <property type="evidence" value="ECO:0007669"/>
    <property type="project" value="InterPro"/>
</dbReference>
<sequence>MPRIPPLLLTQAASIDPNLARLLPVCRGLASARNELRWLTEHVVGDVPPSARLTDRQRAKLKQLCTRRRTGEPLQYILGTQPFGKLDIRCRAGVLVPRSETEAYTLYLADILRRRQGEEGMRIIDFCTGTGCIPLLLYSELQNCRGQRVTEVRGVDISPEAVDLSHENLRYSISTGKIQPPSAQCRISFVQADVFDDTAIAEVSRGGPWDVLVSNPPYVSREAWTEGNRGLSMSARKFEPKLALVPQDEVPRSEHCQHEDAFYERLLAVARALRSRVILLELGDAEQARRVLTLIHCSGLLRDDSRIEVWRDWPDIQRQEDEDDMLDAQKSNGENWRVKVRGSGNIRCIFMMISL</sequence>
<keyword evidence="2 5" id="KW-0808">Transferase</keyword>
<keyword evidence="6" id="KW-1185">Reference proteome</keyword>
<evidence type="ECO:0000259" key="4">
    <source>
        <dbReference type="Pfam" id="PF17827"/>
    </source>
</evidence>
<reference evidence="5 6" key="1">
    <citation type="journal article" date="2013" name="Fungal Biol.">
        <title>Analysis of microsatellite markers in the genome of the plant pathogen Ceratocystis fimbriata.</title>
        <authorList>
            <person name="Simpson M.C."/>
            <person name="Wilken P.M."/>
            <person name="Coetzee M.P."/>
            <person name="Wingfield M.J."/>
            <person name="Wingfield B.D."/>
        </authorList>
    </citation>
    <scope>NUCLEOTIDE SEQUENCE [LARGE SCALE GENOMIC DNA]</scope>
    <source>
        <strain evidence="5 6">CBS 114723</strain>
    </source>
</reference>
<evidence type="ECO:0000256" key="1">
    <source>
        <dbReference type="ARBA" id="ARBA00022603"/>
    </source>
</evidence>
<dbReference type="CDD" id="cd02440">
    <property type="entry name" value="AdoMet_MTases"/>
    <property type="match status" value="1"/>
</dbReference>
<dbReference type="STRING" id="1035309.A0A2C5X4F0"/>
<dbReference type="EMBL" id="APWK03000049">
    <property type="protein sequence ID" value="PHH53147.1"/>
    <property type="molecule type" value="Genomic_DNA"/>
</dbReference>
<dbReference type="InterPro" id="IPR040758">
    <property type="entry name" value="PrmC_N"/>
</dbReference>
<reference evidence="5 6" key="2">
    <citation type="journal article" date="2013" name="IMA Fungus">
        <title>IMA Genome-F 1: Ceratocystis fimbriata: Draft nuclear genome sequence for the plant pathogen, Ceratocystis fimbriata.</title>
        <authorList>
            <person name="Wilken P.M."/>
            <person name="Steenkamp E.T."/>
            <person name="Wingfield M.J."/>
            <person name="de Beer Z.W."/>
            <person name="Wingfield B.D."/>
        </authorList>
    </citation>
    <scope>NUCLEOTIDE SEQUENCE [LARGE SCALE GENOMIC DNA]</scope>
    <source>
        <strain evidence="5 6">CBS 114723</strain>
    </source>
</reference>
<evidence type="ECO:0000313" key="5">
    <source>
        <dbReference type="EMBL" id="PHH53147.1"/>
    </source>
</evidence>
<keyword evidence="1 5" id="KW-0489">Methyltransferase</keyword>
<dbReference type="GO" id="GO:0032259">
    <property type="term" value="P:methylation"/>
    <property type="evidence" value="ECO:0007669"/>
    <property type="project" value="UniProtKB-KW"/>
</dbReference>
<feature type="domain" description="Release factor glutamine methyltransferase N-terminal" evidence="4">
    <location>
        <begin position="28"/>
        <end position="79"/>
    </location>
</feature>
<dbReference type="InterPro" id="IPR050320">
    <property type="entry name" value="N5-glutamine_MTase"/>
</dbReference>
<dbReference type="PROSITE" id="PS00092">
    <property type="entry name" value="N6_MTASE"/>
    <property type="match status" value="1"/>
</dbReference>
<dbReference type="Proteomes" id="UP000222788">
    <property type="component" value="Unassembled WGS sequence"/>
</dbReference>
<dbReference type="InterPro" id="IPR004556">
    <property type="entry name" value="HemK-like"/>
</dbReference>
<accession>A0A2C5X4F0</accession>
<evidence type="ECO:0000256" key="2">
    <source>
        <dbReference type="ARBA" id="ARBA00022679"/>
    </source>
</evidence>
<dbReference type="Gene3D" id="1.10.8.10">
    <property type="entry name" value="DNA helicase RuvA subunit, C-terminal domain"/>
    <property type="match status" value="1"/>
</dbReference>
<dbReference type="OrthoDB" id="269872at2759"/>
<evidence type="ECO:0000313" key="6">
    <source>
        <dbReference type="Proteomes" id="UP000222788"/>
    </source>
</evidence>
<dbReference type="AlphaFoldDB" id="A0A2C5X4F0"/>
<dbReference type="PANTHER" id="PTHR18895">
    <property type="entry name" value="HEMK METHYLTRANSFERASE"/>
    <property type="match status" value="1"/>
</dbReference>
<comment type="caution">
    <text evidence="5">The sequence shown here is derived from an EMBL/GenBank/DDBJ whole genome shotgun (WGS) entry which is preliminary data.</text>
</comment>
<evidence type="ECO:0000256" key="3">
    <source>
        <dbReference type="ARBA" id="ARBA00022691"/>
    </source>
</evidence>
<organism evidence="5 6">
    <name type="scientific">Ceratocystis fimbriata CBS 114723</name>
    <dbReference type="NCBI Taxonomy" id="1035309"/>
    <lineage>
        <taxon>Eukaryota</taxon>
        <taxon>Fungi</taxon>
        <taxon>Dikarya</taxon>
        <taxon>Ascomycota</taxon>
        <taxon>Pezizomycotina</taxon>
        <taxon>Sordariomycetes</taxon>
        <taxon>Hypocreomycetidae</taxon>
        <taxon>Microascales</taxon>
        <taxon>Ceratocystidaceae</taxon>
        <taxon>Ceratocystis</taxon>
    </lineage>
</organism>
<dbReference type="InterPro" id="IPR002052">
    <property type="entry name" value="DNA_methylase_N6_adenine_CS"/>
</dbReference>
<dbReference type="SUPFAM" id="SSF53335">
    <property type="entry name" value="S-adenosyl-L-methionine-dependent methyltransferases"/>
    <property type="match status" value="1"/>
</dbReference>